<dbReference type="InterPro" id="IPR023186">
    <property type="entry name" value="IUNH"/>
</dbReference>
<keyword evidence="5" id="KW-1185">Reference proteome</keyword>
<reference evidence="5" key="1">
    <citation type="submission" date="2016-10" db="EMBL/GenBank/DDBJ databases">
        <authorList>
            <person name="Varghese N."/>
            <person name="Submissions S."/>
        </authorList>
    </citation>
    <scope>NUCLEOTIDE SEQUENCE [LARGE SCALE GENOMIC DNA]</scope>
    <source>
        <strain evidence="5">CGMCC 1.11014</strain>
    </source>
</reference>
<dbReference type="GO" id="GO:0005829">
    <property type="term" value="C:cytosol"/>
    <property type="evidence" value="ECO:0007669"/>
    <property type="project" value="TreeGrafter"/>
</dbReference>
<keyword evidence="1" id="KW-0378">Hydrolase</keyword>
<accession>A0A1I7K8Q1</accession>
<evidence type="ECO:0000256" key="2">
    <source>
        <dbReference type="ARBA" id="ARBA00023295"/>
    </source>
</evidence>
<dbReference type="OrthoDB" id="9797882at2"/>
<dbReference type="Proteomes" id="UP000199391">
    <property type="component" value="Unassembled WGS sequence"/>
</dbReference>
<dbReference type="InterPro" id="IPR001910">
    <property type="entry name" value="Inosine/uridine_hydrolase_dom"/>
</dbReference>
<evidence type="ECO:0000313" key="5">
    <source>
        <dbReference type="Proteomes" id="UP000199391"/>
    </source>
</evidence>
<gene>
    <name evidence="4" type="ORF">SAMN05216552_1015102</name>
</gene>
<dbReference type="PANTHER" id="PTHR12304">
    <property type="entry name" value="INOSINE-URIDINE PREFERRING NUCLEOSIDE HYDROLASE"/>
    <property type="match status" value="1"/>
</dbReference>
<protein>
    <submittedName>
        <fullName evidence="4">Purine nucleosidase</fullName>
    </submittedName>
</protein>
<dbReference type="Pfam" id="PF01156">
    <property type="entry name" value="IU_nuc_hydro"/>
    <property type="match status" value="1"/>
</dbReference>
<dbReference type="RefSeq" id="WP_093556734.1">
    <property type="nucleotide sequence ID" value="NZ_FPBO01000015.1"/>
</dbReference>
<name>A0A1I7K8Q1_9BURK</name>
<dbReference type="AlphaFoldDB" id="A0A1I7K8Q1"/>
<keyword evidence="2" id="KW-0326">Glycosidase</keyword>
<evidence type="ECO:0000259" key="3">
    <source>
        <dbReference type="Pfam" id="PF01156"/>
    </source>
</evidence>
<dbReference type="SUPFAM" id="SSF53590">
    <property type="entry name" value="Nucleoside hydrolase"/>
    <property type="match status" value="1"/>
</dbReference>
<dbReference type="STRING" id="1035707.SAMN05216552_1015102"/>
<dbReference type="PANTHER" id="PTHR12304:SF4">
    <property type="entry name" value="URIDINE NUCLEOSIDASE"/>
    <property type="match status" value="1"/>
</dbReference>
<dbReference type="GO" id="GO:0008477">
    <property type="term" value="F:purine nucleosidase activity"/>
    <property type="evidence" value="ECO:0007669"/>
    <property type="project" value="TreeGrafter"/>
</dbReference>
<sequence>MRHIIIDCDPGIDDALALLLAAGSPALELLAVTTVAGNRPVATTSVNARRLLDLAGRGRVPVYAGAARPLGYAEPRCNLVHGEDGVGGVDLGAAAPVQEGHAAVRLVELLAAHPPHSVELVAVGPLTNLALAESLAPGILRRARRLLVMGGALRVPGNVTPAAEFNFYADPVAAEMVLASGANTMLFPLDVTSSAIMSPSWIGSFGELDTACGRAAAAMLRAYAALDPLLHDACPVAWLLDETLFTGEPCHLEVDWRPGATAGHVLARFGEMMDGGHQANAMAMTAVRNDALLALVRAAIGTLP</sequence>
<evidence type="ECO:0000313" key="4">
    <source>
        <dbReference type="EMBL" id="SFU93809.1"/>
    </source>
</evidence>
<dbReference type="EMBL" id="FPBO01000015">
    <property type="protein sequence ID" value="SFU93809.1"/>
    <property type="molecule type" value="Genomic_DNA"/>
</dbReference>
<evidence type="ECO:0000256" key="1">
    <source>
        <dbReference type="ARBA" id="ARBA00022801"/>
    </source>
</evidence>
<proteinExistence type="predicted"/>
<dbReference type="GO" id="GO:0006152">
    <property type="term" value="P:purine nucleoside catabolic process"/>
    <property type="evidence" value="ECO:0007669"/>
    <property type="project" value="TreeGrafter"/>
</dbReference>
<dbReference type="Gene3D" id="3.90.245.10">
    <property type="entry name" value="Ribonucleoside hydrolase-like"/>
    <property type="match status" value="1"/>
</dbReference>
<feature type="domain" description="Inosine/uridine-preferring nucleoside hydrolase" evidence="3">
    <location>
        <begin position="4"/>
        <end position="292"/>
    </location>
</feature>
<dbReference type="InterPro" id="IPR036452">
    <property type="entry name" value="Ribo_hydro-like"/>
</dbReference>
<organism evidence="4 5">
    <name type="scientific">Pseudoduganella namucuonensis</name>
    <dbReference type="NCBI Taxonomy" id="1035707"/>
    <lineage>
        <taxon>Bacteria</taxon>
        <taxon>Pseudomonadati</taxon>
        <taxon>Pseudomonadota</taxon>
        <taxon>Betaproteobacteria</taxon>
        <taxon>Burkholderiales</taxon>
        <taxon>Oxalobacteraceae</taxon>
        <taxon>Telluria group</taxon>
        <taxon>Pseudoduganella</taxon>
    </lineage>
</organism>